<evidence type="ECO:0000313" key="1">
    <source>
        <dbReference type="EMBL" id="SHL51594.1"/>
    </source>
</evidence>
<comment type="caution">
    <text evidence="1">The sequence shown here is derived from an EMBL/GenBank/DDBJ whole genome shotgun (WGS) entry which is preliminary data.</text>
</comment>
<gene>
    <name evidence="1" type="ORF">SAMN05216293_3631</name>
</gene>
<accession>A0A1M7B9J1</accession>
<proteinExistence type="predicted"/>
<sequence>MCYNISATIRYKNKKIQRNLMIFGTLEVGTFYRFFL</sequence>
<protein>
    <submittedName>
        <fullName evidence="1">Uncharacterized protein</fullName>
    </submittedName>
</protein>
<organism evidence="1 2">
    <name type="scientific">Flagellimonas taeanensis</name>
    <dbReference type="NCBI Taxonomy" id="1005926"/>
    <lineage>
        <taxon>Bacteria</taxon>
        <taxon>Pseudomonadati</taxon>
        <taxon>Bacteroidota</taxon>
        <taxon>Flavobacteriia</taxon>
        <taxon>Flavobacteriales</taxon>
        <taxon>Flavobacteriaceae</taxon>
        <taxon>Flagellimonas</taxon>
    </lineage>
</organism>
<dbReference type="Proteomes" id="UP000184031">
    <property type="component" value="Unassembled WGS sequence"/>
</dbReference>
<reference evidence="1 2" key="1">
    <citation type="submission" date="2016-11" db="EMBL/GenBank/DDBJ databases">
        <authorList>
            <person name="Varghese N."/>
            <person name="Submissions S."/>
        </authorList>
    </citation>
    <scope>NUCLEOTIDE SEQUENCE [LARGE SCALE GENOMIC DNA]</scope>
    <source>
        <strain evidence="1 2">CGMCC 1.12174</strain>
    </source>
</reference>
<name>A0A1M7B9J1_9FLAO</name>
<dbReference type="AlphaFoldDB" id="A0A1M7B9J1"/>
<dbReference type="STRING" id="1055723.SAMN05216293_3631"/>
<evidence type="ECO:0000313" key="2">
    <source>
        <dbReference type="Proteomes" id="UP000184031"/>
    </source>
</evidence>
<dbReference type="EMBL" id="FRAT01000011">
    <property type="protein sequence ID" value="SHL51594.1"/>
    <property type="molecule type" value="Genomic_DNA"/>
</dbReference>